<dbReference type="OrthoDB" id="8019720at2"/>
<accession>H8L677</accession>
<name>H8L677_FRAAD</name>
<dbReference type="eggNOG" id="COG5283">
    <property type="taxonomic scope" value="Bacteria"/>
</dbReference>
<dbReference type="AlphaFoldDB" id="H8L677"/>
<organism evidence="1 2">
    <name type="scientific">Frateuria aurantia (strain ATCC 33424 / DSM 6220 / KCTC 2777 / LMG 1558 / NBRC 3245 / NCIMB 13370)</name>
    <name type="common">Acetobacter aurantius</name>
    <dbReference type="NCBI Taxonomy" id="767434"/>
    <lineage>
        <taxon>Bacteria</taxon>
        <taxon>Pseudomonadati</taxon>
        <taxon>Pseudomonadota</taxon>
        <taxon>Gammaproteobacteria</taxon>
        <taxon>Lysobacterales</taxon>
        <taxon>Rhodanobacteraceae</taxon>
        <taxon>Frateuria</taxon>
    </lineage>
</organism>
<gene>
    <name evidence="1" type="ordered locus">Fraau_1501</name>
</gene>
<dbReference type="EMBL" id="CP003350">
    <property type="protein sequence ID" value="AFC85921.1"/>
    <property type="molecule type" value="Genomic_DNA"/>
</dbReference>
<dbReference type="STRING" id="767434.Fraau_1501"/>
<evidence type="ECO:0000313" key="1">
    <source>
        <dbReference type="EMBL" id="AFC85921.1"/>
    </source>
</evidence>
<proteinExistence type="predicted"/>
<dbReference type="Proteomes" id="UP000005234">
    <property type="component" value="Chromosome"/>
</dbReference>
<dbReference type="KEGG" id="fau:Fraau_1501"/>
<dbReference type="HOGENOM" id="CLU_022363_0_0_6"/>
<keyword evidence="2" id="KW-1185">Reference proteome</keyword>
<evidence type="ECO:0000313" key="2">
    <source>
        <dbReference type="Proteomes" id="UP000005234"/>
    </source>
</evidence>
<dbReference type="RefSeq" id="WP_014402926.1">
    <property type="nucleotide sequence ID" value="NC_017033.1"/>
</dbReference>
<protein>
    <submittedName>
        <fullName evidence="1">Phage-related minor tail protein</fullName>
    </submittedName>
</protein>
<sequence>MSSEVIREYLVSLGYKIDGDSERRFTESLGGAAKDVAALGVAMAAAATAFVAGVAKIAGGMEQLYFAAQRTHAAVESIQALQYAAAQMGSSAEGAAGSLESLARFMRENPNGENFVRSLGVSTRDANGQLRDTTQIMGDLGKRLAAMPYYRARQYGSMFGFDERTLMALRSGMGQFTDQYQQMLRVAGLNSTQAAAASHGFMVQLREVAAWLQILSQKVYTDLAQGIGDDIERFRVRFIADFGKISHIIESVVKGILWAVDIVTSFGMVVADAIEGVIGWFRGLDANSKHVVEAIGAIAAAWVALDAAMDANPITLVLILAAAVASLWNDFKVWKRGGTSLIDWGKWKPEIDLASAGIHLITHAIEALVHMFERLWEQTAKIRSAGLGEISKIAHGIWDATSGARQWSLQAQKSIWDWATGGSPQVGQDAQALAAAANQIRNQVTGLPYEHGRPGPDAPRGIRNNNPLNIRHDGGSFNVYATPLDGLTAMAHQFALYYSGRSATAHHEALHSIRQIISTYAPPKDGNDTQAYIADVSKQTGIDPDADLNFADPARMQAFMQAVTRHENSGRNPYDNSLFAQAIANQGAYPKAVGVDRGSSSAQLADGFRKLHELVSTIHGNLQGPQIQGLLSSLMDAYPAAQAENNGALSGAIADAVQQIQKLQPGQQFDARALTQRLDDLSRPRLLADASTAAAAGQPAASRSGNTLNQQTSIVVHGATDPQATAKAIQERQQSVNERVTRNMTAGTAT</sequence>
<reference evidence="1" key="1">
    <citation type="submission" date="2012-02" db="EMBL/GenBank/DDBJ databases">
        <title>The complete genome of Frateuria aurantia DSM 6220.</title>
        <authorList>
            <consortium name="US DOE Joint Genome Institute (JGI-PGF)"/>
            <person name="Lucas S."/>
            <person name="Copeland A."/>
            <person name="Lapidus A."/>
            <person name="Glavina del Rio T."/>
            <person name="Dalin E."/>
            <person name="Tice H."/>
            <person name="Bruce D."/>
            <person name="Goodwin L."/>
            <person name="Pitluck S."/>
            <person name="Peters L."/>
            <person name="Ovchinnikova G."/>
            <person name="Teshima H."/>
            <person name="Kyrpides N."/>
            <person name="Mavromatis K."/>
            <person name="Ivanova N."/>
            <person name="Brettin T."/>
            <person name="Detter J.C."/>
            <person name="Han C."/>
            <person name="Larimer F."/>
            <person name="Land M."/>
            <person name="Hauser L."/>
            <person name="Markowitz V."/>
            <person name="Cheng J.-F."/>
            <person name="Hugenholtz P."/>
            <person name="Woyke T."/>
            <person name="Wu D."/>
            <person name="Brambilla E."/>
            <person name="Klenk H.-P."/>
            <person name="Eisen J.A."/>
        </authorList>
    </citation>
    <scope>NUCLEOTIDE SEQUENCE</scope>
    <source>
        <strain evidence="1">DSM 6220</strain>
    </source>
</reference>